<proteinExistence type="predicted"/>
<accession>A0A9D4THB5</accession>
<reference evidence="2" key="2">
    <citation type="submission" date="2020-11" db="EMBL/GenBank/DDBJ databases">
        <authorList>
            <person name="Cecchin M."/>
            <person name="Marcolungo L."/>
            <person name="Rossato M."/>
            <person name="Girolomoni L."/>
            <person name="Cosentino E."/>
            <person name="Cuine S."/>
            <person name="Li-Beisson Y."/>
            <person name="Delledonne M."/>
            <person name="Ballottari M."/>
        </authorList>
    </citation>
    <scope>NUCLEOTIDE SEQUENCE</scope>
    <source>
        <strain evidence="2">211/11P</strain>
        <tissue evidence="2">Whole cell</tissue>
    </source>
</reference>
<organism evidence="2 3">
    <name type="scientific">Chlorella vulgaris</name>
    <name type="common">Green alga</name>
    <dbReference type="NCBI Taxonomy" id="3077"/>
    <lineage>
        <taxon>Eukaryota</taxon>
        <taxon>Viridiplantae</taxon>
        <taxon>Chlorophyta</taxon>
        <taxon>core chlorophytes</taxon>
        <taxon>Trebouxiophyceae</taxon>
        <taxon>Chlorellales</taxon>
        <taxon>Chlorellaceae</taxon>
        <taxon>Chlorella clade</taxon>
        <taxon>Chlorella</taxon>
    </lineage>
</organism>
<dbReference type="EMBL" id="SIDB01000012">
    <property type="protein sequence ID" value="KAI3425328.1"/>
    <property type="molecule type" value="Genomic_DNA"/>
</dbReference>
<protein>
    <submittedName>
        <fullName evidence="2">Uncharacterized protein</fullName>
    </submittedName>
</protein>
<name>A0A9D4THB5_CHLVU</name>
<feature type="region of interest" description="Disordered" evidence="1">
    <location>
        <begin position="1"/>
        <end position="33"/>
    </location>
</feature>
<feature type="compositionally biased region" description="Low complexity" evidence="1">
    <location>
        <begin position="16"/>
        <end position="33"/>
    </location>
</feature>
<keyword evidence="3" id="KW-1185">Reference proteome</keyword>
<evidence type="ECO:0000313" key="2">
    <source>
        <dbReference type="EMBL" id="KAI3425328.1"/>
    </source>
</evidence>
<dbReference type="AlphaFoldDB" id="A0A9D4THB5"/>
<gene>
    <name evidence="2" type="ORF">D9Q98_009092</name>
</gene>
<dbReference type="Proteomes" id="UP001055712">
    <property type="component" value="Unassembled WGS sequence"/>
</dbReference>
<reference evidence="2" key="1">
    <citation type="journal article" date="2019" name="Plant J.">
        <title>Chlorella vulgaris genome assembly and annotation reveals the molecular basis for metabolic acclimation to high light conditions.</title>
        <authorList>
            <person name="Cecchin M."/>
            <person name="Marcolungo L."/>
            <person name="Rossato M."/>
            <person name="Girolomoni L."/>
            <person name="Cosentino E."/>
            <person name="Cuine S."/>
            <person name="Li-Beisson Y."/>
            <person name="Delledonne M."/>
            <person name="Ballottari M."/>
        </authorList>
    </citation>
    <scope>NUCLEOTIDE SEQUENCE</scope>
    <source>
        <strain evidence="2">211/11P</strain>
    </source>
</reference>
<evidence type="ECO:0000313" key="3">
    <source>
        <dbReference type="Proteomes" id="UP001055712"/>
    </source>
</evidence>
<comment type="caution">
    <text evidence="2">The sequence shown here is derived from an EMBL/GenBank/DDBJ whole genome shotgun (WGS) entry which is preliminary data.</text>
</comment>
<evidence type="ECO:0000256" key="1">
    <source>
        <dbReference type="SAM" id="MobiDB-lite"/>
    </source>
</evidence>
<sequence>METRHPFWTREASNEGAAAAAAPGRAPVAGRTPASLPAPVLDLEPEADDAFGTLMAWLHSRIAATR</sequence>